<protein>
    <submittedName>
        <fullName evidence="1">Uncharacterized protein</fullName>
    </submittedName>
</protein>
<reference evidence="1 2" key="1">
    <citation type="journal article" date="2022" name="Hortic Res">
        <title>A haplotype resolved chromosomal level avocado genome allows analysis of novel avocado genes.</title>
        <authorList>
            <person name="Nath O."/>
            <person name="Fletcher S.J."/>
            <person name="Hayward A."/>
            <person name="Shaw L.M."/>
            <person name="Masouleh A.K."/>
            <person name="Furtado A."/>
            <person name="Henry R.J."/>
            <person name="Mitter N."/>
        </authorList>
    </citation>
    <scope>NUCLEOTIDE SEQUENCE [LARGE SCALE GENOMIC DNA]</scope>
    <source>
        <strain evidence="2">cv. Hass</strain>
    </source>
</reference>
<sequence length="197" mass="22956">MAKIKCACQLEEQLYTLQSSLAKLRETSKHHGKLVMKILQCLENLRTAHSLTGKASQTNHVVVHIESEEEDVDTILSLEKRRHRRRKRRPTRHNSRCRRIPHPISQNPFKSLLCNSISRPPWKIRRSLKQDEEIRKWRRRRHKCRRWSASQAPIASSDCGWSGPSSKRAMPSAVPTNRWLQKEIILKETVVDCDATG</sequence>
<dbReference type="EMBL" id="CM056813">
    <property type="protein sequence ID" value="KAJ8639343.1"/>
    <property type="molecule type" value="Genomic_DNA"/>
</dbReference>
<organism evidence="1 2">
    <name type="scientific">Persea americana</name>
    <name type="common">Avocado</name>
    <dbReference type="NCBI Taxonomy" id="3435"/>
    <lineage>
        <taxon>Eukaryota</taxon>
        <taxon>Viridiplantae</taxon>
        <taxon>Streptophyta</taxon>
        <taxon>Embryophyta</taxon>
        <taxon>Tracheophyta</taxon>
        <taxon>Spermatophyta</taxon>
        <taxon>Magnoliopsida</taxon>
        <taxon>Magnoliidae</taxon>
        <taxon>Laurales</taxon>
        <taxon>Lauraceae</taxon>
        <taxon>Persea</taxon>
    </lineage>
</organism>
<dbReference type="Proteomes" id="UP001234297">
    <property type="component" value="Chromosome 5"/>
</dbReference>
<gene>
    <name evidence="1" type="ORF">MRB53_016037</name>
</gene>
<evidence type="ECO:0000313" key="2">
    <source>
        <dbReference type="Proteomes" id="UP001234297"/>
    </source>
</evidence>
<name>A0ACC2M1P3_PERAE</name>
<proteinExistence type="predicted"/>
<comment type="caution">
    <text evidence="1">The sequence shown here is derived from an EMBL/GenBank/DDBJ whole genome shotgun (WGS) entry which is preliminary data.</text>
</comment>
<accession>A0ACC2M1P3</accession>
<evidence type="ECO:0000313" key="1">
    <source>
        <dbReference type="EMBL" id="KAJ8639343.1"/>
    </source>
</evidence>
<keyword evidence="2" id="KW-1185">Reference proteome</keyword>